<dbReference type="InterPro" id="IPR006015">
    <property type="entry name" value="Universal_stress_UspA"/>
</dbReference>
<dbReference type="EMBL" id="SMDC01000002">
    <property type="protein sequence ID" value="TCW38145.1"/>
    <property type="molecule type" value="Genomic_DNA"/>
</dbReference>
<feature type="domain" description="UspA" evidence="5">
    <location>
        <begin position="4"/>
        <end position="130"/>
    </location>
</feature>
<proteinExistence type="inferred from homology"/>
<evidence type="ECO:0000259" key="5">
    <source>
        <dbReference type="Pfam" id="PF00582"/>
    </source>
</evidence>
<evidence type="ECO:0000256" key="3">
    <source>
        <dbReference type="ARBA" id="ARBA00022490"/>
    </source>
</evidence>
<protein>
    <submittedName>
        <fullName evidence="6">Nucleotide-binding universal stress UspA family protein</fullName>
    </submittedName>
</protein>
<dbReference type="PRINTS" id="PR01438">
    <property type="entry name" value="UNVRSLSTRESS"/>
</dbReference>
<dbReference type="InterPro" id="IPR006016">
    <property type="entry name" value="UspA"/>
</dbReference>
<dbReference type="GO" id="GO:0005737">
    <property type="term" value="C:cytoplasm"/>
    <property type="evidence" value="ECO:0007669"/>
    <property type="project" value="UniProtKB-SubCell"/>
</dbReference>
<dbReference type="PANTHER" id="PTHR47892">
    <property type="entry name" value="UNIVERSAL STRESS PROTEIN E"/>
    <property type="match status" value="1"/>
</dbReference>
<comment type="function">
    <text evidence="4">Required for resistance to DNA-damaging agents.</text>
</comment>
<dbReference type="PANTHER" id="PTHR47892:SF1">
    <property type="entry name" value="UNIVERSAL STRESS PROTEIN E"/>
    <property type="match status" value="1"/>
</dbReference>
<comment type="subcellular location">
    <subcellularLocation>
        <location evidence="1">Cytoplasm</location>
    </subcellularLocation>
</comment>
<keyword evidence="3" id="KW-0963">Cytoplasm</keyword>
<comment type="similarity">
    <text evidence="2">Belongs to the universal stress protein A family.</text>
</comment>
<accession>A0A4R4AGC6</accession>
<reference evidence="6 7" key="1">
    <citation type="submission" date="2019-03" db="EMBL/GenBank/DDBJ databases">
        <title>Genomic Encyclopedia of Type Strains, Phase IV (KMG-IV): sequencing the most valuable type-strain genomes for metagenomic binning, comparative biology and taxonomic classification.</title>
        <authorList>
            <person name="Goeker M."/>
        </authorList>
    </citation>
    <scope>NUCLEOTIDE SEQUENCE [LARGE SCALE GENOMIC DNA]</scope>
    <source>
        <strain evidence="6 7">DSM 203</strain>
    </source>
</reference>
<evidence type="ECO:0000256" key="4">
    <source>
        <dbReference type="ARBA" id="ARBA00037131"/>
    </source>
</evidence>
<evidence type="ECO:0000256" key="1">
    <source>
        <dbReference type="ARBA" id="ARBA00004496"/>
    </source>
</evidence>
<dbReference type="RefSeq" id="WP_123141151.1">
    <property type="nucleotide sequence ID" value="NZ_NRRH01000061.1"/>
</dbReference>
<name>A0A4R4AGC6_MARGR</name>
<feature type="domain" description="UspA" evidence="5">
    <location>
        <begin position="139"/>
        <end position="299"/>
    </location>
</feature>
<sequence>MKRFKNILYVIADGVGPEHALARALTLAHNNQARLSVLAVLTAPPANEPVQETIARIERALKVRLAAHHDCCALRIEVRVGALAREALREIEQRGHDLVINPAQPPERLERFLGGDDRQLLRNSPCPVWLMQPRERDNYDNILLALDYDPAQPDSIDTPLNRRLLTLAGSLALSDFAALHLVHVWDAPAELLFRVWSDAPDHSPRDYVESERIRHRRGLEALNMMLREILGTEAHDYLTPRLHLPRGLATEQVRLLAGQLDADLVVMGTAARRGLTGLLIGNTVESILDQPPCSVLAVRP</sequence>
<dbReference type="Pfam" id="PF00582">
    <property type="entry name" value="Usp"/>
    <property type="match status" value="2"/>
</dbReference>
<gene>
    <name evidence="6" type="ORF">EDC29_10235</name>
</gene>
<evidence type="ECO:0000313" key="6">
    <source>
        <dbReference type="EMBL" id="TCW38145.1"/>
    </source>
</evidence>
<organism evidence="6 7">
    <name type="scientific">Marichromatium gracile</name>
    <name type="common">Chromatium gracile</name>
    <dbReference type="NCBI Taxonomy" id="1048"/>
    <lineage>
        <taxon>Bacteria</taxon>
        <taxon>Pseudomonadati</taxon>
        <taxon>Pseudomonadota</taxon>
        <taxon>Gammaproteobacteria</taxon>
        <taxon>Chromatiales</taxon>
        <taxon>Chromatiaceae</taxon>
        <taxon>Marichromatium</taxon>
    </lineage>
</organism>
<dbReference type="CDD" id="cd00293">
    <property type="entry name" value="USP-like"/>
    <property type="match status" value="1"/>
</dbReference>
<dbReference type="Gene3D" id="3.40.50.12370">
    <property type="match status" value="1"/>
</dbReference>
<dbReference type="AlphaFoldDB" id="A0A4R4AGC6"/>
<comment type="caution">
    <text evidence="6">The sequence shown here is derived from an EMBL/GenBank/DDBJ whole genome shotgun (WGS) entry which is preliminary data.</text>
</comment>
<evidence type="ECO:0000313" key="7">
    <source>
        <dbReference type="Proteomes" id="UP000295247"/>
    </source>
</evidence>
<dbReference type="SUPFAM" id="SSF52402">
    <property type="entry name" value="Adenine nucleotide alpha hydrolases-like"/>
    <property type="match status" value="2"/>
</dbReference>
<evidence type="ECO:0000256" key="2">
    <source>
        <dbReference type="ARBA" id="ARBA00008791"/>
    </source>
</evidence>
<dbReference type="Proteomes" id="UP000295247">
    <property type="component" value="Unassembled WGS sequence"/>
</dbReference>